<dbReference type="eggNOG" id="COG1127">
    <property type="taxonomic scope" value="Bacteria"/>
</dbReference>
<name>I0ESS1_HELCM</name>
<evidence type="ECO:0000259" key="4">
    <source>
        <dbReference type="PROSITE" id="PS50893"/>
    </source>
</evidence>
<evidence type="ECO:0000313" key="5">
    <source>
        <dbReference type="EMBL" id="AFI05990.1"/>
    </source>
</evidence>
<dbReference type="PANTHER" id="PTHR43023">
    <property type="entry name" value="PROTEIN TRIGALACTOSYLDIACYLGLYCEROL 3, CHLOROPLASTIC"/>
    <property type="match status" value="1"/>
</dbReference>
<proteinExistence type="predicted"/>
<gene>
    <name evidence="5" type="ordered locus">HCD_04940</name>
</gene>
<protein>
    <submittedName>
        <fullName evidence="5">ABC transporter ATP-binding protein</fullName>
    </submittedName>
</protein>
<dbReference type="Proteomes" id="UP000005013">
    <property type="component" value="Chromosome"/>
</dbReference>
<dbReference type="SMART" id="SM00382">
    <property type="entry name" value="AAA"/>
    <property type="match status" value="1"/>
</dbReference>
<dbReference type="Pfam" id="PF00005">
    <property type="entry name" value="ABC_tran"/>
    <property type="match status" value="1"/>
</dbReference>
<dbReference type="AlphaFoldDB" id="I0ESS1"/>
<dbReference type="PROSITE" id="PS50893">
    <property type="entry name" value="ABC_TRANSPORTER_2"/>
    <property type="match status" value="1"/>
</dbReference>
<dbReference type="RefSeq" id="WP_014659497.1">
    <property type="nucleotide sequence ID" value="NC_017735.1"/>
</dbReference>
<dbReference type="EMBL" id="CP003481">
    <property type="protein sequence ID" value="AFI05990.1"/>
    <property type="molecule type" value="Genomic_DNA"/>
</dbReference>
<dbReference type="GO" id="GO:0016887">
    <property type="term" value="F:ATP hydrolysis activity"/>
    <property type="evidence" value="ECO:0007669"/>
    <property type="project" value="InterPro"/>
</dbReference>
<dbReference type="SUPFAM" id="SSF52540">
    <property type="entry name" value="P-loop containing nucleoside triphosphate hydrolases"/>
    <property type="match status" value="1"/>
</dbReference>
<dbReference type="PANTHER" id="PTHR43023:SF3">
    <property type="entry name" value="PROTEIN TRIGALACTOSYLDIACYLGLYCEROL 3, CHLOROPLASTIC"/>
    <property type="match status" value="1"/>
</dbReference>
<dbReference type="PATRIC" id="fig|1163745.3.peg.1044"/>
<dbReference type="OrthoDB" id="9809450at2"/>
<dbReference type="GO" id="GO:0005524">
    <property type="term" value="F:ATP binding"/>
    <property type="evidence" value="ECO:0007669"/>
    <property type="project" value="UniProtKB-KW"/>
</dbReference>
<sequence>MSEILIEVKNIHNAFGSTIIHRGVSFNVYKGEVVAILGGSGSGKSTLLRSMILLNRPIKGEVLLFGEDIWKLKDEEQRKIFNRCGICFQFGALYSSLTVLENVGIMLEKYSPYSKNIIEEISKMWIEKVGLPTRAYHLYPYELSGGMKKRVGLARAMATNPEILFLDEPTSGLDPYSAGKFDELIMMLKESLQLTVVMITHDLDTVHDCVDRFIMLKDGLLEFNGNLEEFVKKAQSEGLDEGNLFNSTRGEKFWKDM</sequence>
<keyword evidence="6" id="KW-1185">Reference proteome</keyword>
<dbReference type="KEGG" id="hcm:HCD_04940"/>
<dbReference type="PROSITE" id="PS00211">
    <property type="entry name" value="ABC_TRANSPORTER_1"/>
    <property type="match status" value="1"/>
</dbReference>
<dbReference type="InterPro" id="IPR027417">
    <property type="entry name" value="P-loop_NTPase"/>
</dbReference>
<dbReference type="Gene3D" id="3.40.50.300">
    <property type="entry name" value="P-loop containing nucleotide triphosphate hydrolases"/>
    <property type="match status" value="1"/>
</dbReference>
<feature type="domain" description="ABC transporter" evidence="4">
    <location>
        <begin position="6"/>
        <end position="243"/>
    </location>
</feature>
<evidence type="ECO:0000256" key="3">
    <source>
        <dbReference type="ARBA" id="ARBA00022840"/>
    </source>
</evidence>
<reference evidence="5 6" key="1">
    <citation type="journal article" date="2013" name="PLoS ONE">
        <title>Sequence Divergence and Conservation in Genomes ofHelicobacter cetorum Strains from a Dolphin and a Whale.</title>
        <authorList>
            <person name="Kersulyte D."/>
            <person name="Rossi M."/>
            <person name="Berg D.E."/>
        </authorList>
    </citation>
    <scope>NUCLEOTIDE SEQUENCE [LARGE SCALE GENOMIC DNA]</scope>
    <source>
        <strain evidence="5 6">MIT 99-5656</strain>
    </source>
</reference>
<keyword evidence="3 5" id="KW-0067">ATP-binding</keyword>
<evidence type="ECO:0000313" key="6">
    <source>
        <dbReference type="Proteomes" id="UP000005013"/>
    </source>
</evidence>
<organism evidence="5 6">
    <name type="scientific">Helicobacter cetorum (strain ATCC BAA-540 / CCUG 52418 / MIT 99-5656)</name>
    <dbReference type="NCBI Taxonomy" id="1163745"/>
    <lineage>
        <taxon>Bacteria</taxon>
        <taxon>Pseudomonadati</taxon>
        <taxon>Campylobacterota</taxon>
        <taxon>Epsilonproteobacteria</taxon>
        <taxon>Campylobacterales</taxon>
        <taxon>Helicobacteraceae</taxon>
        <taxon>Helicobacter</taxon>
    </lineage>
</organism>
<evidence type="ECO:0000256" key="2">
    <source>
        <dbReference type="ARBA" id="ARBA00022741"/>
    </source>
</evidence>
<dbReference type="InterPro" id="IPR017871">
    <property type="entry name" value="ABC_transporter-like_CS"/>
</dbReference>
<dbReference type="InterPro" id="IPR003593">
    <property type="entry name" value="AAA+_ATPase"/>
</dbReference>
<evidence type="ECO:0000256" key="1">
    <source>
        <dbReference type="ARBA" id="ARBA00022448"/>
    </source>
</evidence>
<accession>I0ESS1</accession>
<dbReference type="HOGENOM" id="CLU_000604_1_22_7"/>
<keyword evidence="1" id="KW-0813">Transport</keyword>
<dbReference type="STRING" id="1163745.HCD_04940"/>
<dbReference type="InterPro" id="IPR003439">
    <property type="entry name" value="ABC_transporter-like_ATP-bd"/>
</dbReference>
<keyword evidence="2" id="KW-0547">Nucleotide-binding</keyword>